<accession>A0ACD4NVU1</accession>
<gene>
    <name evidence="1" type="ORF">OXU80_12340</name>
</gene>
<dbReference type="EMBL" id="CP113520">
    <property type="protein sequence ID" value="WAJ30937.1"/>
    <property type="molecule type" value="Genomic_DNA"/>
</dbReference>
<evidence type="ECO:0000313" key="1">
    <source>
        <dbReference type="EMBL" id="WAJ30937.1"/>
    </source>
</evidence>
<name>A0ACD4NVU1_9HYPH</name>
<proteinExistence type="predicted"/>
<evidence type="ECO:0000313" key="2">
    <source>
        <dbReference type="Proteomes" id="UP001163223"/>
    </source>
</evidence>
<sequence length="271" mass="29839">MLLLGFLRPFDGLEWIALAACLAFVAAGSFAILRYDALAERREAAIPVARPLPVKAVLVEDEPTRVDRAALRRADLRKPSEEERQLLRTTIDAFEEVGALIPGEVDAETLWRAAQHIDPGPEADVYMALTAFSALEDIGRPKSRRLTFVPVGTEYDAALITGLTAEILVSLGHEVDEADVFVELPGGGSEGASAVEFPIDGRRQRVPFHYHWKLHPPELFEALAGFTREDDPRALVCADSDYQQLLYAAIRPGALARLNQRFPIEDLFGAP</sequence>
<organism evidence="1 2">
    <name type="scientific">Antarcticirhabdus aurantiaca</name>
    <dbReference type="NCBI Taxonomy" id="2606717"/>
    <lineage>
        <taxon>Bacteria</taxon>
        <taxon>Pseudomonadati</taxon>
        <taxon>Pseudomonadota</taxon>
        <taxon>Alphaproteobacteria</taxon>
        <taxon>Hyphomicrobiales</taxon>
        <taxon>Aurantimonadaceae</taxon>
        <taxon>Antarcticirhabdus</taxon>
    </lineage>
</organism>
<dbReference type="Proteomes" id="UP001163223">
    <property type="component" value="Chromosome"/>
</dbReference>
<reference evidence="1" key="1">
    <citation type="submission" date="2022-11" db="EMBL/GenBank/DDBJ databases">
        <title>beta-Carotene-producing bacterium, Jeongeuplla avenae sp. nov., alleviates the salt stress of Arabidopsis seedlings.</title>
        <authorList>
            <person name="Jiang L."/>
            <person name="Lee J."/>
        </authorList>
    </citation>
    <scope>NUCLEOTIDE SEQUENCE</scope>
    <source>
        <strain evidence="1">DY_R2A_6</strain>
    </source>
</reference>
<protein>
    <submittedName>
        <fullName evidence="1">Uncharacterized protein</fullName>
    </submittedName>
</protein>
<keyword evidence="2" id="KW-1185">Reference proteome</keyword>